<gene>
    <name evidence="2" type="ORF">SNEC2469_LOCUS33641</name>
</gene>
<dbReference type="InterPro" id="IPR021139">
    <property type="entry name" value="NYN"/>
</dbReference>
<protein>
    <recommendedName>
        <fullName evidence="1">NYN domain-containing protein</fullName>
    </recommendedName>
</protein>
<proteinExistence type="predicted"/>
<organism evidence="2 3">
    <name type="scientific">Symbiodinium necroappetens</name>
    <dbReference type="NCBI Taxonomy" id="1628268"/>
    <lineage>
        <taxon>Eukaryota</taxon>
        <taxon>Sar</taxon>
        <taxon>Alveolata</taxon>
        <taxon>Dinophyceae</taxon>
        <taxon>Suessiales</taxon>
        <taxon>Symbiodiniaceae</taxon>
        <taxon>Symbiodinium</taxon>
    </lineage>
</organism>
<feature type="non-terminal residue" evidence="2">
    <location>
        <position position="1"/>
    </location>
</feature>
<dbReference type="Pfam" id="PF01936">
    <property type="entry name" value="NYN"/>
    <property type="match status" value="1"/>
</dbReference>
<dbReference type="OrthoDB" id="414546at2759"/>
<feature type="domain" description="NYN" evidence="1">
    <location>
        <begin position="322"/>
        <end position="433"/>
    </location>
</feature>
<dbReference type="AlphaFoldDB" id="A0A813C6H2"/>
<sequence length="928" mass="102039">PTSRHSFTSGLYMHEPGRLHLAKHSACLLLDSNPQNPTNTAWAHGKADFLGQPLMVSVGSVWGLSTLGLVEQPLIAAVANQENMRMLRLSELEDVERQMRELGDRLLRVEKGLRRSVALCNFRKRDGEADDGCRGRMPKVLQTTNAAKVEKWGVIDHCGAPFPRSPEDVEVEFNSGMTWIRDDQVSGSGSPPRWTSLQFGKSWKVRLADIAAERDSEIVPGGQGFPGVEKIAEFQSIDLSTARANQLISLELSAVFDPRDSGRMPAQGVGAELPRPCKHGQDLKSQCSFAVDPGTTDRRDASPDPERLVSIDAQVCQGFTNLLVDADVHSIDHIRDAIGELQKMKQVVHTTVFAAPGRNSNKRWNELFQDNRICFRPVPRDKSKVSEANDEIIIQTLTTCDDAPSFALLASDFDFVDAIKRAADRGKQVFLFIPSNKVGVIKQYLDAGVHVHELKSHSDLPRVRAVLHADGSGDVEVGGPWHLPENADSASTCEKFLMDLGFMEEARREFMVQSAAKFWLANELGGSLTVFPRELCVKRLCQLIEKHSTGNLRRCAKDMAFFLPTSAHGKPSGGQLAKFGTAVARTVFRGGGPFMLQESSSMVRQALEKLGYIDGDLNSDMLEAMLVFVNAPGNHHRLRKRLKSLPSFGDAAADVEEKLRHAFLSHLTDGMWRISPRDDSIRARLCKRGFLATVAAPKQDVFRAMAAYSKQHHLPEMKTYNGYLFRILRAQEAHPEETGTIELRRCWLKTIPGPVALACEQLLKLGATAVRTMASLEGSAGTKSGGLGPQLENPPSDISILVRAIGSSMATATATCGHHNFARPGHHPQPLDEMDLDAEMGHSFARQISPNCRLVDCKVPSPTCADPPDDTRLDFGEFKRRALVLATEFFCSGDVEGMVASVKGLGCTAFHDELAALLLRASLDQREK</sequence>
<feature type="non-terminal residue" evidence="2">
    <location>
        <position position="928"/>
    </location>
</feature>
<evidence type="ECO:0000259" key="1">
    <source>
        <dbReference type="Pfam" id="PF01936"/>
    </source>
</evidence>
<keyword evidence="3" id="KW-1185">Reference proteome</keyword>
<comment type="caution">
    <text evidence="2">The sequence shown here is derived from an EMBL/GenBank/DDBJ whole genome shotgun (WGS) entry which is preliminary data.</text>
</comment>
<dbReference type="GO" id="GO:0004540">
    <property type="term" value="F:RNA nuclease activity"/>
    <property type="evidence" value="ECO:0007669"/>
    <property type="project" value="InterPro"/>
</dbReference>
<evidence type="ECO:0000313" key="2">
    <source>
        <dbReference type="EMBL" id="CAE7939766.1"/>
    </source>
</evidence>
<dbReference type="Proteomes" id="UP000601435">
    <property type="component" value="Unassembled WGS sequence"/>
</dbReference>
<reference evidence="2" key="1">
    <citation type="submission" date="2021-02" db="EMBL/GenBank/DDBJ databases">
        <authorList>
            <person name="Dougan E. K."/>
            <person name="Rhodes N."/>
            <person name="Thang M."/>
            <person name="Chan C."/>
        </authorList>
    </citation>
    <scope>NUCLEOTIDE SEQUENCE</scope>
</reference>
<accession>A0A813C6H2</accession>
<name>A0A813C6H2_9DINO</name>
<dbReference type="EMBL" id="CAJNJA010089586">
    <property type="protein sequence ID" value="CAE7939766.1"/>
    <property type="molecule type" value="Genomic_DNA"/>
</dbReference>
<dbReference type="Gene3D" id="3.40.50.1010">
    <property type="entry name" value="5'-nuclease"/>
    <property type="match status" value="1"/>
</dbReference>
<evidence type="ECO:0000313" key="3">
    <source>
        <dbReference type="Proteomes" id="UP000601435"/>
    </source>
</evidence>
<dbReference type="Gene3D" id="1.25.40.180">
    <property type="match status" value="1"/>
</dbReference>